<dbReference type="Gene3D" id="1.10.260.40">
    <property type="entry name" value="lambda repressor-like DNA-binding domains"/>
    <property type="match status" value="1"/>
</dbReference>
<dbReference type="SUPFAM" id="SSF47413">
    <property type="entry name" value="lambda repressor-like DNA-binding domains"/>
    <property type="match status" value="1"/>
</dbReference>
<dbReference type="EMBL" id="BOOO01000054">
    <property type="protein sequence ID" value="GII34698.1"/>
    <property type="molecule type" value="Genomic_DNA"/>
</dbReference>
<reference evidence="2 3" key="1">
    <citation type="submission" date="2021-01" db="EMBL/GenBank/DDBJ databases">
        <title>Whole genome shotgun sequence of Planotetraspora mira NBRC 15435.</title>
        <authorList>
            <person name="Komaki H."/>
            <person name="Tamura T."/>
        </authorList>
    </citation>
    <scope>NUCLEOTIDE SEQUENCE [LARGE SCALE GENOMIC DNA]</scope>
    <source>
        <strain evidence="2 3">NBRC 15435</strain>
    </source>
</reference>
<sequence length="290" mass="32919">MDRLVRLGDFLRSRRARLQPVEAGTVTRGRRRVPGLRREELARLAGLSVDYYTRLEQGRSKNASPAVLDAIARALRLDEAEREHLVSLASPLLSPGRGQPRTSQNVRPETYEMLDTLERAETPSCVIDQYTDVLAANRVFRALMMWDDPTMTPERNLVKFAFRNPRARDLYLDWNLVAADATAMLRFTAGRYPDDRRISQLIGELMSGEDFRRVWGQHHVYKLMCAPKRYHHHVAGDFMLSFQVLALTTSPDQNLCAYTAKSGSPSASALRLLAEWAKANDPRPPNDENA</sequence>
<protein>
    <submittedName>
        <fullName evidence="2">Transcriptional regulator</fullName>
    </submittedName>
</protein>
<dbReference type="AlphaFoldDB" id="A0A8J3XFP0"/>
<comment type="caution">
    <text evidence="2">The sequence shown here is derived from an EMBL/GenBank/DDBJ whole genome shotgun (WGS) entry which is preliminary data.</text>
</comment>
<proteinExistence type="predicted"/>
<dbReference type="CDD" id="cd00093">
    <property type="entry name" value="HTH_XRE"/>
    <property type="match status" value="1"/>
</dbReference>
<name>A0A8J3XFP0_9ACTN</name>
<gene>
    <name evidence="2" type="ORF">Pmi06nite_81400</name>
</gene>
<evidence type="ECO:0000313" key="2">
    <source>
        <dbReference type="EMBL" id="GII34698.1"/>
    </source>
</evidence>
<dbReference type="InterPro" id="IPR001387">
    <property type="entry name" value="Cro/C1-type_HTH"/>
</dbReference>
<dbReference type="PANTHER" id="PTHR35010:SF2">
    <property type="entry name" value="BLL4672 PROTEIN"/>
    <property type="match status" value="1"/>
</dbReference>
<dbReference type="Gene3D" id="3.30.450.180">
    <property type="match status" value="1"/>
</dbReference>
<dbReference type="InterPro" id="IPR010982">
    <property type="entry name" value="Lambda_DNA-bd_dom_sf"/>
</dbReference>
<dbReference type="InterPro" id="IPR041413">
    <property type="entry name" value="MLTR_LBD"/>
</dbReference>
<dbReference type="SMART" id="SM00530">
    <property type="entry name" value="HTH_XRE"/>
    <property type="match status" value="1"/>
</dbReference>
<dbReference type="Pfam" id="PF17765">
    <property type="entry name" value="MLTR_LBD"/>
    <property type="match status" value="1"/>
</dbReference>
<feature type="domain" description="HTH cro/C1-type" evidence="1">
    <location>
        <begin position="35"/>
        <end position="82"/>
    </location>
</feature>
<evidence type="ECO:0000259" key="1">
    <source>
        <dbReference type="PROSITE" id="PS50943"/>
    </source>
</evidence>
<organism evidence="2 3">
    <name type="scientific">Planotetraspora mira</name>
    <dbReference type="NCBI Taxonomy" id="58121"/>
    <lineage>
        <taxon>Bacteria</taxon>
        <taxon>Bacillati</taxon>
        <taxon>Actinomycetota</taxon>
        <taxon>Actinomycetes</taxon>
        <taxon>Streptosporangiales</taxon>
        <taxon>Streptosporangiaceae</taxon>
        <taxon>Planotetraspora</taxon>
    </lineage>
</organism>
<dbReference type="PANTHER" id="PTHR35010">
    <property type="entry name" value="BLL4672 PROTEIN-RELATED"/>
    <property type="match status" value="1"/>
</dbReference>
<dbReference type="Proteomes" id="UP000650628">
    <property type="component" value="Unassembled WGS sequence"/>
</dbReference>
<keyword evidence="3" id="KW-1185">Reference proteome</keyword>
<dbReference type="Pfam" id="PF13560">
    <property type="entry name" value="HTH_31"/>
    <property type="match status" value="1"/>
</dbReference>
<evidence type="ECO:0000313" key="3">
    <source>
        <dbReference type="Proteomes" id="UP000650628"/>
    </source>
</evidence>
<dbReference type="PROSITE" id="PS50943">
    <property type="entry name" value="HTH_CROC1"/>
    <property type="match status" value="1"/>
</dbReference>
<dbReference type="GO" id="GO:0003677">
    <property type="term" value="F:DNA binding"/>
    <property type="evidence" value="ECO:0007669"/>
    <property type="project" value="InterPro"/>
</dbReference>
<accession>A0A8J3XFP0</accession>
<dbReference type="RefSeq" id="WP_203958481.1">
    <property type="nucleotide sequence ID" value="NZ_BOOO01000054.1"/>
</dbReference>